<evidence type="ECO:0000259" key="2">
    <source>
        <dbReference type="Pfam" id="PF00884"/>
    </source>
</evidence>
<dbReference type="AlphaFoldDB" id="E2PZD8"/>
<feature type="chain" id="PRO_5038695549" evidence="1">
    <location>
        <begin position="19"/>
        <end position="427"/>
    </location>
</feature>
<dbReference type="InterPro" id="IPR052701">
    <property type="entry name" value="GAG_Ulvan_Degrading_Sulfatases"/>
</dbReference>
<feature type="signal peptide" evidence="1">
    <location>
        <begin position="1"/>
        <end position="18"/>
    </location>
</feature>
<sequence length="427" mass="46168">MCCSARVFIPRGSSLSYAGSPLLAFGAAGVDGGMSTEECRGVPVTAQPNILFISLDTVRADVAFSGKYPGVERLRASGVSFTQAISSCPLTPVSHATVFTGLQPPRHGVRHLFREALDKRVPTLAECLSAAGYTTGAVVSCPGLNQWYGMDRGFDFYDDEIPLLPDGRDPLSVGDVKLRGLALKRAPLVVERATRWLQSLDGAGPFFLFAHFFDAHWPYEPPEDVGVEVANPYEGEIAYTDHYLQLLLRRIAELGHDIASTLVVCFSDHGEDLAGWYPNDHAGDLGHPYEEGHGCLLFDATQHVPLVISGPGVPVGMSVDSQVRLVDIMPTVLDHLGLDPRPSDGASLTEFFAGGTGASREAYSETYFPQERAAASDDYPDLKALHAVRADGRKVIWEADGRQVWAYDLAADPHERGGRVLVSDEDA</sequence>
<keyword evidence="1" id="KW-0732">Signal</keyword>
<dbReference type="SUPFAM" id="SSF53649">
    <property type="entry name" value="Alkaline phosphatase-like"/>
    <property type="match status" value="1"/>
</dbReference>
<gene>
    <name evidence="3" type="ORF">SCLAV_5332</name>
</gene>
<dbReference type="PANTHER" id="PTHR43751">
    <property type="entry name" value="SULFATASE"/>
    <property type="match status" value="1"/>
</dbReference>
<dbReference type="Gene3D" id="3.40.720.10">
    <property type="entry name" value="Alkaline Phosphatase, subunit A"/>
    <property type="match status" value="2"/>
</dbReference>
<dbReference type="Proteomes" id="UP000002357">
    <property type="component" value="Chromosome"/>
</dbReference>
<feature type="domain" description="Sulfatase N-terminal" evidence="2">
    <location>
        <begin position="48"/>
        <end position="337"/>
    </location>
</feature>
<dbReference type="Pfam" id="PF00884">
    <property type="entry name" value="Sulfatase"/>
    <property type="match status" value="1"/>
</dbReference>
<dbReference type="CDD" id="cd16148">
    <property type="entry name" value="sulfatase_like"/>
    <property type="match status" value="1"/>
</dbReference>
<dbReference type="InterPro" id="IPR000917">
    <property type="entry name" value="Sulfatase_N"/>
</dbReference>
<name>E2PZD8_STRCL</name>
<dbReference type="STRING" id="1901.BB341_02395"/>
<reference evidence="3 4" key="1">
    <citation type="journal article" date="2010" name="Genome Biol. Evol.">
        <title>The sequence of a 1.8-mb bacterial linear plasmid reveals a rich evolutionary reservoir of secondary metabolic pathways.</title>
        <authorList>
            <person name="Medema M.H."/>
            <person name="Trefzer A."/>
            <person name="Kovalchuk A."/>
            <person name="van den Berg M."/>
            <person name="Mueller U."/>
            <person name="Heijne W."/>
            <person name="Wu L."/>
            <person name="Alam M.T."/>
            <person name="Ronning C.M."/>
            <person name="Nierman W.C."/>
            <person name="Bovenberg R.A.L."/>
            <person name="Breitling R."/>
            <person name="Takano E."/>
        </authorList>
    </citation>
    <scope>NUCLEOTIDE SEQUENCE [LARGE SCALE GENOMIC DNA]</scope>
    <source>
        <strain evidence="4">ATCC 27064 / DSM 738 / JCM 4710 / NBRC 13307 / NCIMB 12785 / NRRL 3585 / VKM Ac-602</strain>
    </source>
</reference>
<dbReference type="EMBL" id="CM000913">
    <property type="protein sequence ID" value="EFG10399.1"/>
    <property type="molecule type" value="Genomic_DNA"/>
</dbReference>
<evidence type="ECO:0000313" key="3">
    <source>
        <dbReference type="EMBL" id="EFG10399.1"/>
    </source>
</evidence>
<proteinExistence type="predicted"/>
<protein>
    <submittedName>
        <fullName evidence="3">Putative arylsulphatase</fullName>
    </submittedName>
</protein>
<keyword evidence="4" id="KW-1185">Reference proteome</keyword>
<dbReference type="InterPro" id="IPR017850">
    <property type="entry name" value="Alkaline_phosphatase_core_sf"/>
</dbReference>
<evidence type="ECO:0000256" key="1">
    <source>
        <dbReference type="SAM" id="SignalP"/>
    </source>
</evidence>
<evidence type="ECO:0000313" key="4">
    <source>
        <dbReference type="Proteomes" id="UP000002357"/>
    </source>
</evidence>
<dbReference type="PANTHER" id="PTHR43751:SF3">
    <property type="entry name" value="SULFATASE N-TERMINAL DOMAIN-CONTAINING PROTEIN"/>
    <property type="match status" value="1"/>
</dbReference>
<organism evidence="3 4">
    <name type="scientific">Streptomyces clavuligerus</name>
    <dbReference type="NCBI Taxonomy" id="1901"/>
    <lineage>
        <taxon>Bacteria</taxon>
        <taxon>Bacillati</taxon>
        <taxon>Actinomycetota</taxon>
        <taxon>Actinomycetes</taxon>
        <taxon>Kitasatosporales</taxon>
        <taxon>Streptomycetaceae</taxon>
        <taxon>Streptomyces</taxon>
    </lineage>
</organism>
<dbReference type="eggNOG" id="COG3119">
    <property type="taxonomic scope" value="Bacteria"/>
</dbReference>
<accession>E2PZD8</accession>